<dbReference type="PANTHER" id="PTHR43179">
    <property type="entry name" value="RHAMNOSYLTRANSFERASE WBBL"/>
    <property type="match status" value="1"/>
</dbReference>
<dbReference type="EMBL" id="CP014674">
    <property type="protein sequence ID" value="AOX15857.1"/>
    <property type="molecule type" value="Genomic_DNA"/>
</dbReference>
<dbReference type="CDD" id="cd04184">
    <property type="entry name" value="GT2_RfbC_Mx_like"/>
    <property type="match status" value="1"/>
</dbReference>
<evidence type="ECO:0000313" key="1">
    <source>
        <dbReference type="EMBL" id="AOX15857.1"/>
    </source>
</evidence>
<reference evidence="1 2" key="1">
    <citation type="journal article" date="2016" name="Microb. Cell Fact.">
        <title>Dissection of exopolysaccharide biosynthesis in Kozakia baliensis.</title>
        <authorList>
            <person name="Brandt J.U."/>
            <person name="Jakob F."/>
            <person name="Behr J."/>
            <person name="Geissler A.J."/>
            <person name="Vogel R.F."/>
        </authorList>
    </citation>
    <scope>NUCLEOTIDE SEQUENCE [LARGE SCALE GENOMIC DNA]</scope>
    <source>
        <strain evidence="1 2">DSM 14400</strain>
    </source>
</reference>
<dbReference type="RefSeq" id="WP_070401720.1">
    <property type="nucleotide sequence ID" value="NZ_BJVW01000004.1"/>
</dbReference>
<dbReference type="eggNOG" id="COG0463">
    <property type="taxonomic scope" value="Bacteria"/>
</dbReference>
<keyword evidence="2" id="KW-1185">Reference proteome</keyword>
<dbReference type="SUPFAM" id="SSF53448">
    <property type="entry name" value="Nucleotide-diphospho-sugar transferases"/>
    <property type="match status" value="2"/>
</dbReference>
<dbReference type="CDD" id="cd04186">
    <property type="entry name" value="GT_2_like_c"/>
    <property type="match status" value="1"/>
</dbReference>
<gene>
    <name evidence="1" type="ORF">A0U89_00490</name>
</gene>
<dbReference type="Gene3D" id="3.90.550.10">
    <property type="entry name" value="Spore Coat Polysaccharide Biosynthesis Protein SpsA, Chain A"/>
    <property type="match status" value="2"/>
</dbReference>
<dbReference type="AlphaFoldDB" id="A0A1D8UQN5"/>
<dbReference type="KEGG" id="kba:A0U89_00490"/>
<evidence type="ECO:0000313" key="2">
    <source>
        <dbReference type="Proteomes" id="UP000179145"/>
    </source>
</evidence>
<dbReference type="InterPro" id="IPR001173">
    <property type="entry name" value="Glyco_trans_2-like"/>
</dbReference>
<dbReference type="Proteomes" id="UP000179145">
    <property type="component" value="Chromosome"/>
</dbReference>
<accession>A0A1D8UQN5</accession>
<proteinExistence type="predicted"/>
<dbReference type="STRING" id="153496.A0U89_00490"/>
<dbReference type="Pfam" id="PF00535">
    <property type="entry name" value="Glycos_transf_2"/>
    <property type="match status" value="2"/>
</dbReference>
<dbReference type="InterPro" id="IPR029044">
    <property type="entry name" value="Nucleotide-diphossugar_trans"/>
</dbReference>
<dbReference type="eggNOG" id="COG1216">
    <property type="taxonomic scope" value="Bacteria"/>
</dbReference>
<name>A0A1D8UQN5_9PROT</name>
<dbReference type="GO" id="GO:0016757">
    <property type="term" value="F:glycosyltransferase activity"/>
    <property type="evidence" value="ECO:0007669"/>
    <property type="project" value="UniProtKB-KW"/>
</dbReference>
<sequence>MTPPNATSPFVGFFDTCEDGIARGWAFDQLSPNSVVRLHVLIDNQEVAQILCDAERSDVANMLDLARPYVGFEFHIPDEFIDGAEHTIAFRFPDRSAVPFYGAREAHDRKDVHTFFGYIQPTYQGYADGIKQGVLRGWVVQSHRGGPKKGGVTVCVTANGANLAQLKADRYRGDVAAVLGCDPNCGFEYVIPQRLRGSMPREYRVIVMPEKIELDGSPFVTSIANDQLETRLVDIADTIDALQKELTRLRTEIRNVIPQPGFNLGDYDNWARRYYADLRSRVAQAREQTPLKTQPLVSVLVPTYKPLMSDFEAAIESVIGQTYPHWELIIVDDGAKSAEIAERIDLYCKQDSRIRAITLKKNQGIAGATNAGMDAAQGDYTVFFDHDDLMVDVALEVMVRAAERTGARLLYSDEDKIDQAGYFSAPNFKPDFNHRYLLGCNYICHLTMVETKTMREIGLLRKEYDGAQDHDFVLRASEILKGDEIYHVPELLYHWRLTPNSTAVRIDNKQYAVQAGIKAVHDHLIRLKLKADVSSINELSIYNVQWKLTRKPKVSIIIPFKDQIEMTQRCVEAILEHTDYRNYEIVLVDNWSVTLESVRFTKTFSKRRNIRFVRIEEPFNYSRINNLAVATCNKSEFYMFMNNDVFVENGSWLSELIGEALAEPNVGAVGAKLLYPDDTIQHAGVAVGPAGVATHIHRAINRYDYGYIGRARLSHEVTAVTAAAMLVRADVFKKIGGFDELDLQVAYNDVDLCLKIRAAGYKIIFAANAIAYHHESISRGSDQTPEHEGRFLRETQTMQDRWGKQAIFIRDPAYSRFFATDHQPFFELVDPRRLADYPI</sequence>
<organism evidence="1 2">
    <name type="scientific">Kozakia baliensis</name>
    <dbReference type="NCBI Taxonomy" id="153496"/>
    <lineage>
        <taxon>Bacteria</taxon>
        <taxon>Pseudomonadati</taxon>
        <taxon>Pseudomonadota</taxon>
        <taxon>Alphaproteobacteria</taxon>
        <taxon>Acetobacterales</taxon>
        <taxon>Acetobacteraceae</taxon>
        <taxon>Kozakia</taxon>
    </lineage>
</organism>
<protein>
    <submittedName>
        <fullName evidence="1">O-antigen biosynthesis protein</fullName>
    </submittedName>
</protein>
<dbReference type="OrthoDB" id="9783791at2"/>
<dbReference type="PANTHER" id="PTHR43179:SF7">
    <property type="entry name" value="RHAMNOSYLTRANSFERASE WBBL"/>
    <property type="match status" value="1"/>
</dbReference>